<evidence type="ECO:0000256" key="6">
    <source>
        <dbReference type="ARBA" id="ARBA00023136"/>
    </source>
</evidence>
<dbReference type="InterPro" id="IPR051907">
    <property type="entry name" value="DoxX-like_oxidoreductase"/>
</dbReference>
<sequence>MNSNLSPYGALLMRVSLGCVLVAHSLYLKLMVFTLAGTAGYFESIGLPSWFAYAVFFIEALTGITLIVGYKTRLSAALVTPILLGATWAHAGNGWLFTAENGGWEYPLFLALIAAAVALIGPGAYALESNKDNLMDELNGLKLQSTN</sequence>
<feature type="transmembrane region" description="Helical" evidence="7">
    <location>
        <begin position="50"/>
        <end position="70"/>
    </location>
</feature>
<comment type="similarity">
    <text evidence="2">Belongs to the DoxX family.</text>
</comment>
<dbReference type="EMBL" id="JBHRSZ010000001">
    <property type="protein sequence ID" value="MFC3149668.1"/>
    <property type="molecule type" value="Genomic_DNA"/>
</dbReference>
<keyword evidence="5 7" id="KW-1133">Transmembrane helix</keyword>
<dbReference type="InterPro" id="IPR032808">
    <property type="entry name" value="DoxX"/>
</dbReference>
<comment type="caution">
    <text evidence="8">The sequence shown here is derived from an EMBL/GenBank/DDBJ whole genome shotgun (WGS) entry which is preliminary data.</text>
</comment>
<dbReference type="PANTHER" id="PTHR33452:SF1">
    <property type="entry name" value="INNER MEMBRANE PROTEIN YPHA-RELATED"/>
    <property type="match status" value="1"/>
</dbReference>
<dbReference type="RefSeq" id="WP_386715023.1">
    <property type="nucleotide sequence ID" value="NZ_JBHRSZ010000001.1"/>
</dbReference>
<protein>
    <submittedName>
        <fullName evidence="8">DoxX family protein</fullName>
    </submittedName>
</protein>
<keyword evidence="9" id="KW-1185">Reference proteome</keyword>
<evidence type="ECO:0000256" key="4">
    <source>
        <dbReference type="ARBA" id="ARBA00022692"/>
    </source>
</evidence>
<gene>
    <name evidence="8" type="ORF">ACFOEK_01355</name>
</gene>
<evidence type="ECO:0000256" key="3">
    <source>
        <dbReference type="ARBA" id="ARBA00022475"/>
    </source>
</evidence>
<dbReference type="Pfam" id="PF07681">
    <property type="entry name" value="DoxX"/>
    <property type="match status" value="1"/>
</dbReference>
<dbReference type="Proteomes" id="UP001595476">
    <property type="component" value="Unassembled WGS sequence"/>
</dbReference>
<evidence type="ECO:0000313" key="9">
    <source>
        <dbReference type="Proteomes" id="UP001595476"/>
    </source>
</evidence>
<organism evidence="8 9">
    <name type="scientific">Litoribrevibacter euphylliae</name>
    <dbReference type="NCBI Taxonomy" id="1834034"/>
    <lineage>
        <taxon>Bacteria</taxon>
        <taxon>Pseudomonadati</taxon>
        <taxon>Pseudomonadota</taxon>
        <taxon>Gammaproteobacteria</taxon>
        <taxon>Oceanospirillales</taxon>
        <taxon>Oceanospirillaceae</taxon>
        <taxon>Litoribrevibacter</taxon>
    </lineage>
</organism>
<evidence type="ECO:0000256" key="1">
    <source>
        <dbReference type="ARBA" id="ARBA00004651"/>
    </source>
</evidence>
<proteinExistence type="inferred from homology"/>
<keyword evidence="3" id="KW-1003">Cell membrane</keyword>
<evidence type="ECO:0000256" key="7">
    <source>
        <dbReference type="SAM" id="Phobius"/>
    </source>
</evidence>
<feature type="transmembrane region" description="Helical" evidence="7">
    <location>
        <begin position="108"/>
        <end position="127"/>
    </location>
</feature>
<name>A0ABV7HAD8_9GAMM</name>
<comment type="subcellular location">
    <subcellularLocation>
        <location evidence="1">Cell membrane</location>
        <topology evidence="1">Multi-pass membrane protein</topology>
    </subcellularLocation>
</comment>
<feature type="transmembrane region" description="Helical" evidence="7">
    <location>
        <begin position="77"/>
        <end position="96"/>
    </location>
</feature>
<accession>A0ABV7HAD8</accession>
<dbReference type="PANTHER" id="PTHR33452">
    <property type="entry name" value="OXIDOREDUCTASE CATD-RELATED"/>
    <property type="match status" value="1"/>
</dbReference>
<reference evidence="9" key="1">
    <citation type="journal article" date="2019" name="Int. J. Syst. Evol. Microbiol.">
        <title>The Global Catalogue of Microorganisms (GCM) 10K type strain sequencing project: providing services to taxonomists for standard genome sequencing and annotation.</title>
        <authorList>
            <consortium name="The Broad Institute Genomics Platform"/>
            <consortium name="The Broad Institute Genome Sequencing Center for Infectious Disease"/>
            <person name="Wu L."/>
            <person name="Ma J."/>
        </authorList>
    </citation>
    <scope>NUCLEOTIDE SEQUENCE [LARGE SCALE GENOMIC DNA]</scope>
    <source>
        <strain evidence="9">KCTC 52438</strain>
    </source>
</reference>
<keyword evidence="6 7" id="KW-0472">Membrane</keyword>
<evidence type="ECO:0000313" key="8">
    <source>
        <dbReference type="EMBL" id="MFC3149668.1"/>
    </source>
</evidence>
<evidence type="ECO:0000256" key="5">
    <source>
        <dbReference type="ARBA" id="ARBA00022989"/>
    </source>
</evidence>
<keyword evidence="4 7" id="KW-0812">Transmembrane</keyword>
<evidence type="ECO:0000256" key="2">
    <source>
        <dbReference type="ARBA" id="ARBA00006679"/>
    </source>
</evidence>